<dbReference type="InterPro" id="IPR036890">
    <property type="entry name" value="HATPase_C_sf"/>
</dbReference>
<keyword evidence="3" id="KW-0808">Transferase</keyword>
<dbReference type="Gene3D" id="3.30.565.10">
    <property type="entry name" value="Histidine kinase-like ATPase, C-terminal domain"/>
    <property type="match status" value="1"/>
</dbReference>
<dbReference type="SUPFAM" id="SSF81606">
    <property type="entry name" value="PP2C-like"/>
    <property type="match status" value="1"/>
</dbReference>
<dbReference type="PANTHER" id="PTHR35801:SF1">
    <property type="entry name" value="PHOSPHOSERINE PHOSPHATASE RSBX"/>
    <property type="match status" value="1"/>
</dbReference>
<dbReference type="OrthoDB" id="479131at2"/>
<name>A0A1U7D8J2_9RHOB</name>
<keyword evidence="4" id="KW-1185">Reference proteome</keyword>
<dbReference type="Proteomes" id="UP000186559">
    <property type="component" value="Chromosome"/>
</dbReference>
<dbReference type="KEGG" id="tpro:Ga0080559_TMP3647"/>
<dbReference type="Pfam" id="PF13581">
    <property type="entry name" value="HATPase_c_2"/>
    <property type="match status" value="1"/>
</dbReference>
<protein>
    <submittedName>
        <fullName evidence="3">Anti-sigma regulatory factor (Ser/Thr protein kinase)</fullName>
    </submittedName>
</protein>
<feature type="domain" description="Histidine kinase/HSP90-like ATPase" evidence="2">
    <location>
        <begin position="11"/>
        <end position="126"/>
    </location>
</feature>
<dbReference type="STRING" id="1229727.Ga0080559_TMP3647"/>
<dbReference type="SUPFAM" id="SSF55874">
    <property type="entry name" value="ATPase domain of HSP90 chaperone/DNA topoisomerase II/histidine kinase"/>
    <property type="match status" value="1"/>
</dbReference>
<dbReference type="InterPro" id="IPR039248">
    <property type="entry name" value="Ptase_RsbX"/>
</dbReference>
<proteinExistence type="predicted"/>
<dbReference type="AlphaFoldDB" id="A0A1U7D8J2"/>
<reference evidence="3 4" key="1">
    <citation type="submission" date="2016-03" db="EMBL/GenBank/DDBJ databases">
        <title>Deep-sea bacteria in the southern Pacific.</title>
        <authorList>
            <person name="Tang K."/>
        </authorList>
    </citation>
    <scope>NUCLEOTIDE SEQUENCE [LARGE SCALE GENOMIC DNA]</scope>
    <source>
        <strain evidence="3 4">JLT2016</strain>
    </source>
</reference>
<dbReference type="GO" id="GO:0016301">
    <property type="term" value="F:kinase activity"/>
    <property type="evidence" value="ECO:0007669"/>
    <property type="project" value="UniProtKB-KW"/>
</dbReference>
<dbReference type="Pfam" id="PF07228">
    <property type="entry name" value="SpoIIE"/>
    <property type="match status" value="1"/>
</dbReference>
<accession>A0A1U7D8J2</accession>
<evidence type="ECO:0000313" key="4">
    <source>
        <dbReference type="Proteomes" id="UP000186559"/>
    </source>
</evidence>
<evidence type="ECO:0000259" key="1">
    <source>
        <dbReference type="Pfam" id="PF07228"/>
    </source>
</evidence>
<dbReference type="InterPro" id="IPR003594">
    <property type="entry name" value="HATPase_dom"/>
</dbReference>
<sequence>MNQWVEIDDRSAVAVVRRLARRYGAEIGLSERRLEELAIVVTEASTNILRYAERGRALASMTRAPGVAQLVLIFTDRGPGISDVDRMFQDGESSTDSAGLGLGAIRRLSDSFDILSSSEDGTTIVCTFDARNVPLSPEIEAVGLRVCHPKERECGDDFVLRQTRGATDVLLCDGLGHGPLAAEASAEVIEAANGLDAEPGRSMRRITERLVGHRGAVASIVHIDWPEMTMRYAGLGNIATIWIGAQGVKRMAVRDGRIGAVPTGGYEETVQLAVGDMVILHSDGLKTLREAHFRPGLLHKSPLLIAGFLLDRAFRGRDDASIVVIRLTGEREG</sequence>
<dbReference type="RefSeq" id="WP_017468954.1">
    <property type="nucleotide sequence ID" value="NZ_BMEW01000008.1"/>
</dbReference>
<dbReference type="InterPro" id="IPR036457">
    <property type="entry name" value="PPM-type-like_dom_sf"/>
</dbReference>
<dbReference type="EMBL" id="CP014796">
    <property type="protein sequence ID" value="APX24443.1"/>
    <property type="molecule type" value="Genomic_DNA"/>
</dbReference>
<dbReference type="InterPro" id="IPR001932">
    <property type="entry name" value="PPM-type_phosphatase-like_dom"/>
</dbReference>
<organism evidence="3 4">
    <name type="scientific">Salipiger profundus</name>
    <dbReference type="NCBI Taxonomy" id="1229727"/>
    <lineage>
        <taxon>Bacteria</taxon>
        <taxon>Pseudomonadati</taxon>
        <taxon>Pseudomonadota</taxon>
        <taxon>Alphaproteobacteria</taxon>
        <taxon>Rhodobacterales</taxon>
        <taxon>Roseobacteraceae</taxon>
        <taxon>Salipiger</taxon>
    </lineage>
</organism>
<evidence type="ECO:0000313" key="3">
    <source>
        <dbReference type="EMBL" id="APX24443.1"/>
    </source>
</evidence>
<evidence type="ECO:0000259" key="2">
    <source>
        <dbReference type="Pfam" id="PF13581"/>
    </source>
</evidence>
<keyword evidence="3" id="KW-0418">Kinase</keyword>
<gene>
    <name evidence="3" type="ORF">Ga0080559_TMP3647</name>
</gene>
<dbReference type="Gene3D" id="3.60.40.10">
    <property type="entry name" value="PPM-type phosphatase domain"/>
    <property type="match status" value="1"/>
</dbReference>
<feature type="domain" description="PPM-type phosphatase" evidence="1">
    <location>
        <begin position="165"/>
        <end position="286"/>
    </location>
</feature>
<dbReference type="PANTHER" id="PTHR35801">
    <property type="entry name" value="PHOSPHOSERINE PHOSPHATASE RSBX"/>
    <property type="match status" value="1"/>
</dbReference>